<dbReference type="InterPro" id="IPR041662">
    <property type="entry name" value="SusD-like_2"/>
</dbReference>
<feature type="chain" id="PRO_5042212304" evidence="1">
    <location>
        <begin position="30"/>
        <end position="547"/>
    </location>
</feature>
<dbReference type="Gene3D" id="1.25.40.390">
    <property type="match status" value="1"/>
</dbReference>
<keyword evidence="3" id="KW-1185">Reference proteome</keyword>
<sequence>MKSIYYTPLIIHRRFLRLCALLVPVLFLAACTDHFEDLNKNPAGFPTISPGVQLTKIQADLSGNREDVWRYDLAISSPLIQHLAGSWWTQHGGQYRILDKGQWYTLWETTYPRDLKNVQDLVDRTADDPALVNIHSAARIMRVYIYSRLTDVYGDIPYSQAIKGYTEKIFLPKYDSQEEIYTNFFQELDEAVKALDPAKGNVQGDVFYDGNVDKWIKFGNSLRLRLGFRLTKIKPELARQQVEAAIAGGIMGSNSYSCVMRHEPINFTIGDNRGNGRSQVFQADVSSSGFRLTNTLVDYMKATKDPRLTIYGGTYLPVNGSEAIDNSNNLDITPYLQEGLAYGAMSWNVWMPDQTITLASGDKVVVPTAYRRMQPSKYVAALNAPFFHLTYAEVELLLAEAAARGWGGQTDAEEHFMKAVQAACESMSSYPNAPTISQAAIDELKGSFTPFPTTFDDQMEAIHGQMWVNFFLNGTEAYANYRRTGYPKLVPFTSVDWYTSGTNGVMPRRFFYPESEAVQNPTNYTDAVGRLGGQDDWLKRVWWDKEE</sequence>
<evidence type="ECO:0000313" key="3">
    <source>
        <dbReference type="Proteomes" id="UP001232063"/>
    </source>
</evidence>
<protein>
    <submittedName>
        <fullName evidence="2">SusD/RagB family nutrient-binding outer membrane lipoprotein</fullName>
    </submittedName>
</protein>
<reference evidence="2" key="1">
    <citation type="submission" date="2023-05" db="EMBL/GenBank/DDBJ databases">
        <authorList>
            <person name="Zhang X."/>
        </authorList>
    </citation>
    <scope>NUCLEOTIDE SEQUENCE</scope>
    <source>
        <strain evidence="2">BD1B2-1</strain>
    </source>
</reference>
<feature type="signal peptide" evidence="1">
    <location>
        <begin position="1"/>
        <end position="29"/>
    </location>
</feature>
<dbReference type="InterPro" id="IPR011990">
    <property type="entry name" value="TPR-like_helical_dom_sf"/>
</dbReference>
<keyword evidence="1" id="KW-0732">Signal</keyword>
<dbReference type="SUPFAM" id="SSF48452">
    <property type="entry name" value="TPR-like"/>
    <property type="match status" value="1"/>
</dbReference>
<gene>
    <name evidence="2" type="ORF">QNI22_33765</name>
</gene>
<dbReference type="Proteomes" id="UP001232063">
    <property type="component" value="Unassembled WGS sequence"/>
</dbReference>
<proteinExistence type="predicted"/>
<name>A0AAE3RDE2_9BACT</name>
<dbReference type="PROSITE" id="PS51257">
    <property type="entry name" value="PROKAR_LIPOPROTEIN"/>
    <property type="match status" value="1"/>
</dbReference>
<comment type="caution">
    <text evidence="2">The sequence shown here is derived from an EMBL/GenBank/DDBJ whole genome shotgun (WGS) entry which is preliminary data.</text>
</comment>
<accession>A0AAE3RDE2</accession>
<dbReference type="RefSeq" id="WP_314517948.1">
    <property type="nucleotide sequence ID" value="NZ_JASJOU010000017.1"/>
</dbReference>
<dbReference type="AlphaFoldDB" id="A0AAE3RDE2"/>
<evidence type="ECO:0000256" key="1">
    <source>
        <dbReference type="SAM" id="SignalP"/>
    </source>
</evidence>
<dbReference type="EMBL" id="JASJOU010000017">
    <property type="protein sequence ID" value="MDJ1505673.1"/>
    <property type="molecule type" value="Genomic_DNA"/>
</dbReference>
<organism evidence="2 3">
    <name type="scientific">Xanthocytophaga agilis</name>
    <dbReference type="NCBI Taxonomy" id="3048010"/>
    <lineage>
        <taxon>Bacteria</taxon>
        <taxon>Pseudomonadati</taxon>
        <taxon>Bacteroidota</taxon>
        <taxon>Cytophagia</taxon>
        <taxon>Cytophagales</taxon>
        <taxon>Rhodocytophagaceae</taxon>
        <taxon>Xanthocytophaga</taxon>
    </lineage>
</organism>
<keyword evidence="2" id="KW-0449">Lipoprotein</keyword>
<dbReference type="Pfam" id="PF12771">
    <property type="entry name" value="SusD-like_2"/>
    <property type="match status" value="1"/>
</dbReference>
<evidence type="ECO:0000313" key="2">
    <source>
        <dbReference type="EMBL" id="MDJ1505673.1"/>
    </source>
</evidence>